<evidence type="ECO:0000256" key="5">
    <source>
        <dbReference type="ARBA" id="ARBA00032976"/>
    </source>
</evidence>
<evidence type="ECO:0000256" key="2">
    <source>
        <dbReference type="ARBA" id="ARBA00010973"/>
    </source>
</evidence>
<evidence type="ECO:0000259" key="6">
    <source>
        <dbReference type="PROSITE" id="PS51677"/>
    </source>
</evidence>
<dbReference type="InterPro" id="IPR011330">
    <property type="entry name" value="Glyco_hydro/deAcase_b/a-brl"/>
</dbReference>
<dbReference type="GO" id="GO:0016810">
    <property type="term" value="F:hydrolase activity, acting on carbon-nitrogen (but not peptide) bonds"/>
    <property type="evidence" value="ECO:0007669"/>
    <property type="project" value="InterPro"/>
</dbReference>
<name>A0A0E4BL02_9BRAD</name>
<evidence type="ECO:0000256" key="1">
    <source>
        <dbReference type="ARBA" id="ARBA00003236"/>
    </source>
</evidence>
<organism evidence="7 8">
    <name type="scientific">Bradyrhizobium diazoefficiens</name>
    <dbReference type="NCBI Taxonomy" id="1355477"/>
    <lineage>
        <taxon>Bacteria</taxon>
        <taxon>Pseudomonadati</taxon>
        <taxon>Pseudomonadota</taxon>
        <taxon>Alphaproteobacteria</taxon>
        <taxon>Hyphomicrobiales</taxon>
        <taxon>Nitrobacteraceae</taxon>
        <taxon>Bradyrhizobium</taxon>
    </lineage>
</organism>
<dbReference type="PROSITE" id="PS51677">
    <property type="entry name" value="NODB"/>
    <property type="match status" value="1"/>
</dbReference>
<sequence length="408" mass="45929">MISTIVEWCGRRERVQHGGSDSAPLLSLTRGTFHSRRSGAPALRKIRTTISETRLAPWLHDFVAREQLKELLKHGLYRGIAGVGLLPVFRSIFAGRAAILMFHEIQRDCRSELMTGTSVELFEYSLSWLQRKGWAIVSLEECLERLARNDRSRRYAVLTFDDGYRDNVDVALPILERHNAPFMMYVPTAALTRTLQSWWLGLRELVRSRDDITIDAMDVRYHCPDYQSKRVAFNRVDRWIHEDYKRVAGLATTFDKAGISLSALNNRYFLDECALRDLARHPLASIGGHTTSHAALATIDASSARADLVENRNYLENLLELPVRHLAYPYGTPGACGPREEHLAKETGFLSAVTTQHGHLSEHQLNRFALPRIGVSSSFDTEISFAARMSGVQSAIRGSVASIAGRAR</sequence>
<gene>
    <name evidence="7" type="ORF">NK6_1207</name>
</gene>
<evidence type="ECO:0000256" key="3">
    <source>
        <dbReference type="ARBA" id="ARBA00020071"/>
    </source>
</evidence>
<dbReference type="Pfam" id="PF01522">
    <property type="entry name" value="Polysacc_deac_1"/>
    <property type="match status" value="2"/>
</dbReference>
<protein>
    <recommendedName>
        <fullName evidence="3">Chitooligosaccharide deacetylase</fullName>
    </recommendedName>
    <alternativeName>
        <fullName evidence="5">Nodulation protein B</fullName>
    </alternativeName>
</protein>
<comment type="similarity">
    <text evidence="2">Belongs to the polysaccharide deacetylase family.</text>
</comment>
<dbReference type="Gene3D" id="3.20.20.370">
    <property type="entry name" value="Glycoside hydrolase/deacetylase"/>
    <property type="match status" value="1"/>
</dbReference>
<accession>A0A0E4BL02</accession>
<dbReference type="PANTHER" id="PTHR34216:SF7">
    <property type="entry name" value="POLY-BETA-1,6-N-ACETYL-D-GLUCOSAMINE N-DEACETYLASE"/>
    <property type="match status" value="1"/>
</dbReference>
<dbReference type="InterPro" id="IPR002509">
    <property type="entry name" value="NODB_dom"/>
</dbReference>
<dbReference type="GO" id="GO:0005975">
    <property type="term" value="P:carbohydrate metabolic process"/>
    <property type="evidence" value="ECO:0007669"/>
    <property type="project" value="InterPro"/>
</dbReference>
<proteinExistence type="inferred from homology"/>
<keyword evidence="4" id="KW-0732">Signal</keyword>
<dbReference type="EMBL" id="AP014685">
    <property type="protein sequence ID" value="BAR54392.1"/>
    <property type="molecule type" value="Genomic_DNA"/>
</dbReference>
<comment type="function">
    <text evidence="1">Is involved in generating a small heat-stable compound (Nod), an acylated oligomer of N-acetylglucosamine, that stimulates mitosis in various plant protoplasts.</text>
</comment>
<feature type="domain" description="NodB homology" evidence="6">
    <location>
        <begin position="154"/>
        <end position="408"/>
    </location>
</feature>
<dbReference type="PANTHER" id="PTHR34216">
    <property type="match status" value="1"/>
</dbReference>
<evidence type="ECO:0000313" key="7">
    <source>
        <dbReference type="EMBL" id="BAR54392.1"/>
    </source>
</evidence>
<dbReference type="SUPFAM" id="SSF88713">
    <property type="entry name" value="Glycoside hydrolase/deacetylase"/>
    <property type="match status" value="1"/>
</dbReference>
<dbReference type="AlphaFoldDB" id="A0A0E4BL02"/>
<dbReference type="Proteomes" id="UP000063308">
    <property type="component" value="Chromosome"/>
</dbReference>
<evidence type="ECO:0000313" key="8">
    <source>
        <dbReference type="Proteomes" id="UP000063308"/>
    </source>
</evidence>
<evidence type="ECO:0000256" key="4">
    <source>
        <dbReference type="ARBA" id="ARBA00022729"/>
    </source>
</evidence>
<dbReference type="InterPro" id="IPR051398">
    <property type="entry name" value="Polysacch_Deacetylase"/>
</dbReference>
<reference evidence="7 8" key="1">
    <citation type="submission" date="2014-11" db="EMBL/GenBank/DDBJ databases">
        <title>Symbiosis island explosion on the genome of extra-slow-growing strains of soybean bradyrhizobia with massive insertion sequences.</title>
        <authorList>
            <person name="Iida T."/>
            <person name="Minamisawa K."/>
        </authorList>
    </citation>
    <scope>NUCLEOTIDE SEQUENCE [LARGE SCALE GENOMIC DNA]</scope>
    <source>
        <strain evidence="7 8">NK6</strain>
    </source>
</reference>